<organism evidence="1 2">
    <name type="scientific">Irpex rosettiformis</name>
    <dbReference type="NCBI Taxonomy" id="378272"/>
    <lineage>
        <taxon>Eukaryota</taxon>
        <taxon>Fungi</taxon>
        <taxon>Dikarya</taxon>
        <taxon>Basidiomycota</taxon>
        <taxon>Agaricomycotina</taxon>
        <taxon>Agaricomycetes</taxon>
        <taxon>Polyporales</taxon>
        <taxon>Irpicaceae</taxon>
        <taxon>Irpex</taxon>
    </lineage>
</organism>
<sequence>MFRSQSSSSSQGSRGSQGFGASLTGTLKYIGETIAQYTGLGSQSPPPSQLAENVAEEDDEVVLLPSPQANSHSQLLKSGAIAVHPKTGLKVRDYAYKNPLPPVEPCKCCETEALFARMAREPPSNIVVAKPRIFVAPRATTASRPPLRPLKRSKYNRPGFIAGLSDLDFVPPEYAKSSQNSNDSQILNDEERPFKRQRRLQRENTEPFFPSQTQLPSRSPGFGDAVKLNPASRSPQPSRNKPIWLTGSPRNVFAPSMPAAGPSKIDREALWNSRTPTPPYVPAELPKAEPQEDAPMEGIISTPTVTPQGSEVFSEWSGFSNRSSSASLASTDSSFLPSKLSPKRSVGDMSEITSRHLTPLVWNSRAALLRPFSGTPSETDLDETHSVDSAMSGATLVQDTTAVVNDTAQAGPSSSPYQLRPRPNPAVTTPGSPRSAGNPRSPRKSTVPRLARRRDISPTLSLTLARRNTGQVATSKPPVVKTRSTMSKRASERRVTATKPEVRRSPRTKARTAKMVLSSVLVPARPKRNVGLRSRVRC</sequence>
<protein>
    <submittedName>
        <fullName evidence="1">Uncharacterized protein</fullName>
    </submittedName>
</protein>
<accession>A0ACB8U4F7</accession>
<dbReference type="Proteomes" id="UP001055072">
    <property type="component" value="Unassembled WGS sequence"/>
</dbReference>
<proteinExistence type="predicted"/>
<dbReference type="EMBL" id="MU274911">
    <property type="protein sequence ID" value="KAI0089066.1"/>
    <property type="molecule type" value="Genomic_DNA"/>
</dbReference>
<reference evidence="1" key="1">
    <citation type="journal article" date="2021" name="Environ. Microbiol.">
        <title>Gene family expansions and transcriptome signatures uncover fungal adaptations to wood decay.</title>
        <authorList>
            <person name="Hage H."/>
            <person name="Miyauchi S."/>
            <person name="Viragh M."/>
            <person name="Drula E."/>
            <person name="Min B."/>
            <person name="Chaduli D."/>
            <person name="Navarro D."/>
            <person name="Favel A."/>
            <person name="Norest M."/>
            <person name="Lesage-Meessen L."/>
            <person name="Balint B."/>
            <person name="Merenyi Z."/>
            <person name="de Eugenio L."/>
            <person name="Morin E."/>
            <person name="Martinez A.T."/>
            <person name="Baldrian P."/>
            <person name="Stursova M."/>
            <person name="Martinez M.J."/>
            <person name="Novotny C."/>
            <person name="Magnuson J.K."/>
            <person name="Spatafora J.W."/>
            <person name="Maurice S."/>
            <person name="Pangilinan J."/>
            <person name="Andreopoulos W."/>
            <person name="LaButti K."/>
            <person name="Hundley H."/>
            <person name="Na H."/>
            <person name="Kuo A."/>
            <person name="Barry K."/>
            <person name="Lipzen A."/>
            <person name="Henrissat B."/>
            <person name="Riley R."/>
            <person name="Ahrendt S."/>
            <person name="Nagy L.G."/>
            <person name="Grigoriev I.V."/>
            <person name="Martin F."/>
            <person name="Rosso M.N."/>
        </authorList>
    </citation>
    <scope>NUCLEOTIDE SEQUENCE</scope>
    <source>
        <strain evidence="1">CBS 384.51</strain>
    </source>
</reference>
<evidence type="ECO:0000313" key="1">
    <source>
        <dbReference type="EMBL" id="KAI0089066.1"/>
    </source>
</evidence>
<evidence type="ECO:0000313" key="2">
    <source>
        <dbReference type="Proteomes" id="UP001055072"/>
    </source>
</evidence>
<comment type="caution">
    <text evidence="1">The sequence shown here is derived from an EMBL/GenBank/DDBJ whole genome shotgun (WGS) entry which is preliminary data.</text>
</comment>
<keyword evidence="2" id="KW-1185">Reference proteome</keyword>
<name>A0ACB8U4F7_9APHY</name>
<gene>
    <name evidence="1" type="ORF">BDY19DRAFT_993299</name>
</gene>